<evidence type="ECO:0000256" key="2">
    <source>
        <dbReference type="ARBA" id="ARBA00022676"/>
    </source>
</evidence>
<comment type="similarity">
    <text evidence="1">Belongs to the UDP-glycosyltransferase family.</text>
</comment>
<dbReference type="PANTHER" id="PTHR11926">
    <property type="entry name" value="GLUCOSYL/GLUCURONOSYL TRANSFERASES"/>
    <property type="match status" value="1"/>
</dbReference>
<keyword evidence="3" id="KW-1185">Reference proteome</keyword>
<reference evidence="3" key="1">
    <citation type="journal article" date="2020" name="Plant Biotechnol. J.">
        <title>The pomegranate (Punica granatum L.) draft genome dissects genetic divergence between soft- and hard-seeded cultivars.</title>
        <authorList>
            <person name="Luo X."/>
            <person name="Li H."/>
            <person name="Wu Z."/>
            <person name="Yao W."/>
            <person name="Zhao P."/>
            <person name="Cao D."/>
            <person name="Yu H."/>
            <person name="Li K."/>
            <person name="Poudel K."/>
            <person name="Zhao D."/>
            <person name="Zhang F."/>
            <person name="Xia X."/>
            <person name="Chen L."/>
            <person name="Wang Q."/>
            <person name="Jing D."/>
            <person name="Cao S."/>
        </authorList>
    </citation>
    <scope>NUCLEOTIDE SEQUENCE [LARGE SCALE GENOMIC DNA]</scope>
    <source>
        <strain evidence="3">cv. Tunisia</strain>
    </source>
</reference>
<evidence type="ECO:0000313" key="4">
    <source>
        <dbReference type="RefSeq" id="XP_031372731.1"/>
    </source>
</evidence>
<dbReference type="GeneID" id="116187874"/>
<keyword evidence="2" id="KW-0808">Transferase</keyword>
<organism evidence="3 4">
    <name type="scientific">Punica granatum</name>
    <name type="common">Pomegranate</name>
    <dbReference type="NCBI Taxonomy" id="22663"/>
    <lineage>
        <taxon>Eukaryota</taxon>
        <taxon>Viridiplantae</taxon>
        <taxon>Streptophyta</taxon>
        <taxon>Embryophyta</taxon>
        <taxon>Tracheophyta</taxon>
        <taxon>Spermatophyta</taxon>
        <taxon>Magnoliopsida</taxon>
        <taxon>eudicotyledons</taxon>
        <taxon>Gunneridae</taxon>
        <taxon>Pentapetalae</taxon>
        <taxon>rosids</taxon>
        <taxon>malvids</taxon>
        <taxon>Myrtales</taxon>
        <taxon>Lythraceae</taxon>
        <taxon>Punica</taxon>
    </lineage>
</organism>
<keyword evidence="2" id="KW-0328">Glycosyltransferase</keyword>
<accession>A0A6P8BSM6</accession>
<evidence type="ECO:0000256" key="1">
    <source>
        <dbReference type="ARBA" id="ARBA00009995"/>
    </source>
</evidence>
<dbReference type="RefSeq" id="XP_031372731.1">
    <property type="nucleotide sequence ID" value="XM_031516871.1"/>
</dbReference>
<reference evidence="4" key="2">
    <citation type="submission" date="2025-08" db="UniProtKB">
        <authorList>
            <consortium name="RefSeq"/>
        </authorList>
    </citation>
    <scope>IDENTIFICATION</scope>
    <source>
        <tissue evidence="4">Leaf</tissue>
    </source>
</reference>
<protein>
    <submittedName>
        <fullName evidence="4">UDP-glycosyltransferase 85A2-like</fullName>
    </submittedName>
</protein>
<dbReference type="AlphaFoldDB" id="A0A6P8BSM6"/>
<sequence>MKNMTLRDMPWFPGVTDPDHVIFNYMVDTAARFDKAAAMVIHPFEALEPDGVDEIASNEFSMIPPAVCLAVPAQSHIGAMLKLVTLLHHRGLCITFVNTEFNHRRMLNAEGPRFLGDLPAGFQFVAIPAGLRPSQANATQDVVSLCESASLCPDMGIMHYPKLKEKGLTPLKVLRMLGLRGWTRDRKRDEVERLVKELMEGEKGKRMKKRQWSGSK</sequence>
<dbReference type="PANTHER" id="PTHR11926:SF1516">
    <property type="entry name" value="GLYCOSYLTRANSFERASE"/>
    <property type="match status" value="1"/>
</dbReference>
<evidence type="ECO:0000313" key="3">
    <source>
        <dbReference type="Proteomes" id="UP000515151"/>
    </source>
</evidence>
<gene>
    <name evidence="4" type="primary">LOC116187874</name>
</gene>
<dbReference type="OrthoDB" id="5835829at2759"/>
<name>A0A6P8BSM6_PUNGR</name>
<dbReference type="GO" id="GO:0080044">
    <property type="term" value="F:quercetin 7-O-glucosyltransferase activity"/>
    <property type="evidence" value="ECO:0007669"/>
    <property type="project" value="TreeGrafter"/>
</dbReference>
<dbReference type="Gene3D" id="3.40.50.2000">
    <property type="entry name" value="Glycogen Phosphorylase B"/>
    <property type="match status" value="2"/>
</dbReference>
<dbReference type="GO" id="GO:0080043">
    <property type="term" value="F:quercetin 3-O-glucosyltransferase activity"/>
    <property type="evidence" value="ECO:0007669"/>
    <property type="project" value="TreeGrafter"/>
</dbReference>
<dbReference type="Proteomes" id="UP000515151">
    <property type="component" value="Chromosome 8"/>
</dbReference>
<proteinExistence type="inferred from homology"/>
<dbReference type="SUPFAM" id="SSF53756">
    <property type="entry name" value="UDP-Glycosyltransferase/glycogen phosphorylase"/>
    <property type="match status" value="1"/>
</dbReference>